<proteinExistence type="predicted"/>
<reference evidence="1" key="2">
    <citation type="journal article" date="2020" name="Nat. Commun.">
        <title>Large-scale genome sequencing of mycorrhizal fungi provides insights into the early evolution of symbiotic traits.</title>
        <authorList>
            <person name="Miyauchi S."/>
            <person name="Kiss E."/>
            <person name="Kuo A."/>
            <person name="Drula E."/>
            <person name="Kohler A."/>
            <person name="Sanchez-Garcia M."/>
            <person name="Morin E."/>
            <person name="Andreopoulos B."/>
            <person name="Barry K.W."/>
            <person name="Bonito G."/>
            <person name="Buee M."/>
            <person name="Carver A."/>
            <person name="Chen C."/>
            <person name="Cichocki N."/>
            <person name="Clum A."/>
            <person name="Culley D."/>
            <person name="Crous P.W."/>
            <person name="Fauchery L."/>
            <person name="Girlanda M."/>
            <person name="Hayes R.D."/>
            <person name="Keri Z."/>
            <person name="LaButti K."/>
            <person name="Lipzen A."/>
            <person name="Lombard V."/>
            <person name="Magnuson J."/>
            <person name="Maillard F."/>
            <person name="Murat C."/>
            <person name="Nolan M."/>
            <person name="Ohm R.A."/>
            <person name="Pangilinan J."/>
            <person name="Pereira M.F."/>
            <person name="Perotto S."/>
            <person name="Peter M."/>
            <person name="Pfister S."/>
            <person name="Riley R."/>
            <person name="Sitrit Y."/>
            <person name="Stielow J.B."/>
            <person name="Szollosi G."/>
            <person name="Zifcakova L."/>
            <person name="Stursova M."/>
            <person name="Spatafora J.W."/>
            <person name="Tedersoo L."/>
            <person name="Vaario L.M."/>
            <person name="Yamada A."/>
            <person name="Yan M."/>
            <person name="Wang P."/>
            <person name="Xu J."/>
            <person name="Bruns T."/>
            <person name="Baldrian P."/>
            <person name="Vilgalys R."/>
            <person name="Dunand C."/>
            <person name="Henrissat B."/>
            <person name="Grigoriev I.V."/>
            <person name="Hibbett D."/>
            <person name="Nagy L.G."/>
            <person name="Martin F.M."/>
        </authorList>
    </citation>
    <scope>NUCLEOTIDE SEQUENCE</scope>
    <source>
        <strain evidence="1">Prilba</strain>
    </source>
</reference>
<gene>
    <name evidence="1" type="ORF">DFH94DRAFT_695877</name>
</gene>
<keyword evidence="2" id="KW-1185">Reference proteome</keyword>
<evidence type="ECO:0000313" key="1">
    <source>
        <dbReference type="EMBL" id="KAF8472962.1"/>
    </source>
</evidence>
<dbReference type="AlphaFoldDB" id="A0A9P5MPU5"/>
<organism evidence="1 2">
    <name type="scientific">Russula ochroleuca</name>
    <dbReference type="NCBI Taxonomy" id="152965"/>
    <lineage>
        <taxon>Eukaryota</taxon>
        <taxon>Fungi</taxon>
        <taxon>Dikarya</taxon>
        <taxon>Basidiomycota</taxon>
        <taxon>Agaricomycotina</taxon>
        <taxon>Agaricomycetes</taxon>
        <taxon>Russulales</taxon>
        <taxon>Russulaceae</taxon>
        <taxon>Russula</taxon>
    </lineage>
</organism>
<dbReference type="OrthoDB" id="3027018at2759"/>
<dbReference type="EMBL" id="WHVB01000019">
    <property type="protein sequence ID" value="KAF8472962.1"/>
    <property type="molecule type" value="Genomic_DNA"/>
</dbReference>
<accession>A0A9P5MPU5</accession>
<protein>
    <submittedName>
        <fullName evidence="1">Uncharacterized protein</fullName>
    </submittedName>
</protein>
<dbReference type="Proteomes" id="UP000759537">
    <property type="component" value="Unassembled WGS sequence"/>
</dbReference>
<comment type="caution">
    <text evidence="1">The sequence shown here is derived from an EMBL/GenBank/DDBJ whole genome shotgun (WGS) entry which is preliminary data.</text>
</comment>
<reference evidence="1" key="1">
    <citation type="submission" date="2019-10" db="EMBL/GenBank/DDBJ databases">
        <authorList>
            <consortium name="DOE Joint Genome Institute"/>
            <person name="Kuo A."/>
            <person name="Miyauchi S."/>
            <person name="Kiss E."/>
            <person name="Drula E."/>
            <person name="Kohler A."/>
            <person name="Sanchez-Garcia M."/>
            <person name="Andreopoulos B."/>
            <person name="Barry K.W."/>
            <person name="Bonito G."/>
            <person name="Buee M."/>
            <person name="Carver A."/>
            <person name="Chen C."/>
            <person name="Cichocki N."/>
            <person name="Clum A."/>
            <person name="Culley D."/>
            <person name="Crous P.W."/>
            <person name="Fauchery L."/>
            <person name="Girlanda M."/>
            <person name="Hayes R."/>
            <person name="Keri Z."/>
            <person name="LaButti K."/>
            <person name="Lipzen A."/>
            <person name="Lombard V."/>
            <person name="Magnuson J."/>
            <person name="Maillard F."/>
            <person name="Morin E."/>
            <person name="Murat C."/>
            <person name="Nolan M."/>
            <person name="Ohm R."/>
            <person name="Pangilinan J."/>
            <person name="Pereira M."/>
            <person name="Perotto S."/>
            <person name="Peter M."/>
            <person name="Riley R."/>
            <person name="Sitrit Y."/>
            <person name="Stielow B."/>
            <person name="Szollosi G."/>
            <person name="Zifcakova L."/>
            <person name="Stursova M."/>
            <person name="Spatafora J.W."/>
            <person name="Tedersoo L."/>
            <person name="Vaario L.-M."/>
            <person name="Yamada A."/>
            <person name="Yan M."/>
            <person name="Wang P."/>
            <person name="Xu J."/>
            <person name="Bruns T."/>
            <person name="Baldrian P."/>
            <person name="Vilgalys R."/>
            <person name="Henrissat B."/>
            <person name="Grigoriev I.V."/>
            <person name="Hibbett D."/>
            <person name="Nagy L.G."/>
            <person name="Martin F.M."/>
        </authorList>
    </citation>
    <scope>NUCLEOTIDE SEQUENCE</scope>
    <source>
        <strain evidence="1">Prilba</strain>
    </source>
</reference>
<sequence>MSGWSVRAPSGKMVLLDDLFALGHKVPMFSQFVTILGVIEVPTLARPFGMHPLGESTHFLPPRFLYIHGNLDVAVDPLAYPPPSRTASLLSSPSNSRLNLPLWGVVRRYCDRLRLGNPKCAHCNPWHTYRFPTLQALTLRDIPLAGIALEQLRRELPGLILTLDSPLSGRLESFRFMYFVHLLAGVPRVE</sequence>
<evidence type="ECO:0000313" key="2">
    <source>
        <dbReference type="Proteomes" id="UP000759537"/>
    </source>
</evidence>
<name>A0A9P5MPU5_9AGAM</name>